<proteinExistence type="predicted"/>
<dbReference type="RefSeq" id="WP_354195091.1">
    <property type="nucleotide sequence ID" value="NZ_JBEPML010000007.1"/>
</dbReference>
<dbReference type="Proteomes" id="UP001549076">
    <property type="component" value="Unassembled WGS sequence"/>
</dbReference>
<name>A0ABV2N295_9HYPH</name>
<comment type="caution">
    <text evidence="1">The sequence shown here is derived from an EMBL/GenBank/DDBJ whole genome shotgun (WGS) entry which is preliminary data.</text>
</comment>
<evidence type="ECO:0000313" key="2">
    <source>
        <dbReference type="Proteomes" id="UP001549076"/>
    </source>
</evidence>
<dbReference type="InterPro" id="IPR045389">
    <property type="entry name" value="DUF6522"/>
</dbReference>
<gene>
    <name evidence="1" type="ORF">ABID37_002482</name>
</gene>
<protein>
    <submittedName>
        <fullName evidence="1">Uncharacterized protein</fullName>
    </submittedName>
</protein>
<organism evidence="1 2">
    <name type="scientific">Aquamicrobium terrae</name>
    <dbReference type="NCBI Taxonomy" id="1324945"/>
    <lineage>
        <taxon>Bacteria</taxon>
        <taxon>Pseudomonadati</taxon>
        <taxon>Pseudomonadota</taxon>
        <taxon>Alphaproteobacteria</taxon>
        <taxon>Hyphomicrobiales</taxon>
        <taxon>Phyllobacteriaceae</taxon>
        <taxon>Aquamicrobium</taxon>
    </lineage>
</organism>
<dbReference type="Pfam" id="PF20132">
    <property type="entry name" value="DUF6522"/>
    <property type="match status" value="1"/>
</dbReference>
<sequence length="95" mass="10589">MTAFVQRPVLARDAAGAFMLDADMLAGHFGWPADTLRGFMRRGMVTSTVERGEGDDEGKWRLSVRCGNRRWQAIVEPDGTVAAEHVEFVPLRQGR</sequence>
<evidence type="ECO:0000313" key="1">
    <source>
        <dbReference type="EMBL" id="MET3792267.1"/>
    </source>
</evidence>
<dbReference type="EMBL" id="JBEPML010000007">
    <property type="protein sequence ID" value="MET3792267.1"/>
    <property type="molecule type" value="Genomic_DNA"/>
</dbReference>
<accession>A0ABV2N295</accession>
<reference evidence="1 2" key="1">
    <citation type="submission" date="2024-06" db="EMBL/GenBank/DDBJ databases">
        <title>Genomic Encyclopedia of Type Strains, Phase IV (KMG-IV): sequencing the most valuable type-strain genomes for metagenomic binning, comparative biology and taxonomic classification.</title>
        <authorList>
            <person name="Goeker M."/>
        </authorList>
    </citation>
    <scope>NUCLEOTIDE SEQUENCE [LARGE SCALE GENOMIC DNA]</scope>
    <source>
        <strain evidence="1 2">DSM 27865</strain>
    </source>
</reference>
<keyword evidence="2" id="KW-1185">Reference proteome</keyword>